<protein>
    <recommendedName>
        <fullName evidence="3">Guided entry of tail-anchored proteins factor 1</fullName>
    </recommendedName>
    <alternativeName>
        <fullName evidence="8">Tail-anchored protein insertion receptor WRB</fullName>
    </alternativeName>
    <alternativeName>
        <fullName evidence="9">Tryptophan-rich basic protein</fullName>
    </alternativeName>
</protein>
<feature type="transmembrane region" description="Helical" evidence="10">
    <location>
        <begin position="127"/>
        <end position="160"/>
    </location>
</feature>
<evidence type="ECO:0000256" key="7">
    <source>
        <dbReference type="ARBA" id="ARBA00023136"/>
    </source>
</evidence>
<organism evidence="11 12">
    <name type="scientific">Mesorhabditis belari</name>
    <dbReference type="NCBI Taxonomy" id="2138241"/>
    <lineage>
        <taxon>Eukaryota</taxon>
        <taxon>Metazoa</taxon>
        <taxon>Ecdysozoa</taxon>
        <taxon>Nematoda</taxon>
        <taxon>Chromadorea</taxon>
        <taxon>Rhabditida</taxon>
        <taxon>Rhabditina</taxon>
        <taxon>Rhabditomorpha</taxon>
        <taxon>Rhabditoidea</taxon>
        <taxon>Rhabditidae</taxon>
        <taxon>Mesorhabditinae</taxon>
        <taxon>Mesorhabditis</taxon>
    </lineage>
</organism>
<dbReference type="PANTHER" id="PTHR42650:SF1">
    <property type="entry name" value="GUIDED ENTRY OF TAIL-ANCHORED PROTEINS FACTOR 1"/>
    <property type="match status" value="1"/>
</dbReference>
<keyword evidence="5" id="KW-0256">Endoplasmic reticulum</keyword>
<evidence type="ECO:0000256" key="4">
    <source>
        <dbReference type="ARBA" id="ARBA00022692"/>
    </source>
</evidence>
<accession>A0AAF3EJ80</accession>
<sequence length="206" mass="23449">MEISFEPIEHPSTFEIGIEWTIFLLQVFLCTLSAYLLVFHASMATIVAALIRTRLESRHQSAQLKTLAAELRQLKVELSLISPTGQYAAYIRKEREMNGKRDEFEKEKEMCEGSLPTKMKIDMIGKLVVHGASFILMWITAHLSFACLPTNVFYPISYLFAWPRIPYFSSDTGGCAEDTSRISLFIVIAMFFTTVKNFKSRTALEA</sequence>
<dbReference type="PANTHER" id="PTHR42650">
    <property type="entry name" value="TAIL-ANCHORED PROTEIN INSERTION RECEPTOR WRB"/>
    <property type="match status" value="1"/>
</dbReference>
<keyword evidence="4 10" id="KW-0812">Transmembrane</keyword>
<comment type="subcellular location">
    <subcellularLocation>
        <location evidence="1">Endoplasmic reticulum membrane</location>
        <topology evidence="1">Multi-pass membrane protein</topology>
    </subcellularLocation>
</comment>
<proteinExistence type="inferred from homology"/>
<comment type="similarity">
    <text evidence="2">Belongs to the WRB/GET1 family.</text>
</comment>
<keyword evidence="7 10" id="KW-0472">Membrane</keyword>
<evidence type="ECO:0000256" key="9">
    <source>
        <dbReference type="ARBA" id="ARBA00033006"/>
    </source>
</evidence>
<dbReference type="AlphaFoldDB" id="A0AAF3EJ80"/>
<evidence type="ECO:0000256" key="8">
    <source>
        <dbReference type="ARBA" id="ARBA00032437"/>
    </source>
</evidence>
<dbReference type="Proteomes" id="UP000887575">
    <property type="component" value="Unassembled WGS sequence"/>
</dbReference>
<keyword evidence="6 10" id="KW-1133">Transmembrane helix</keyword>
<dbReference type="GO" id="GO:0043529">
    <property type="term" value="C:GET complex"/>
    <property type="evidence" value="ECO:0007669"/>
    <property type="project" value="TreeGrafter"/>
</dbReference>
<feature type="transmembrane region" description="Helical" evidence="10">
    <location>
        <begin position="180"/>
        <end position="198"/>
    </location>
</feature>
<dbReference type="GO" id="GO:0071816">
    <property type="term" value="P:tail-anchored membrane protein insertion into ER membrane"/>
    <property type="evidence" value="ECO:0007669"/>
    <property type="project" value="InterPro"/>
</dbReference>
<evidence type="ECO:0000313" key="11">
    <source>
        <dbReference type="Proteomes" id="UP000887575"/>
    </source>
</evidence>
<evidence type="ECO:0000256" key="10">
    <source>
        <dbReference type="SAM" id="Phobius"/>
    </source>
</evidence>
<evidence type="ECO:0000256" key="2">
    <source>
        <dbReference type="ARBA" id="ARBA00010799"/>
    </source>
</evidence>
<evidence type="ECO:0000256" key="3">
    <source>
        <dbReference type="ARBA" id="ARBA00017951"/>
    </source>
</evidence>
<evidence type="ECO:0000256" key="6">
    <source>
        <dbReference type="ARBA" id="ARBA00022989"/>
    </source>
</evidence>
<dbReference type="InterPro" id="IPR029012">
    <property type="entry name" value="Helix_hairpin_bin_sf"/>
</dbReference>
<evidence type="ECO:0000256" key="5">
    <source>
        <dbReference type="ARBA" id="ARBA00022824"/>
    </source>
</evidence>
<dbReference type="Pfam" id="PF04420">
    <property type="entry name" value="CHD5"/>
    <property type="match status" value="1"/>
</dbReference>
<dbReference type="InterPro" id="IPR028945">
    <property type="entry name" value="Get1"/>
</dbReference>
<evidence type="ECO:0000313" key="12">
    <source>
        <dbReference type="WBParaSite" id="MBELARI_LOCUS13840"/>
    </source>
</evidence>
<name>A0AAF3EJ80_9BILA</name>
<dbReference type="GO" id="GO:0005789">
    <property type="term" value="C:endoplasmic reticulum membrane"/>
    <property type="evidence" value="ECO:0007669"/>
    <property type="project" value="UniProtKB-SubCell"/>
</dbReference>
<keyword evidence="11" id="KW-1185">Reference proteome</keyword>
<dbReference type="GO" id="GO:0043495">
    <property type="term" value="F:protein-membrane adaptor activity"/>
    <property type="evidence" value="ECO:0007669"/>
    <property type="project" value="TreeGrafter"/>
</dbReference>
<dbReference type="Gene3D" id="1.10.287.660">
    <property type="entry name" value="Helix hairpin bin"/>
    <property type="match status" value="1"/>
</dbReference>
<reference evidence="12" key="1">
    <citation type="submission" date="2024-02" db="UniProtKB">
        <authorList>
            <consortium name="WormBaseParasite"/>
        </authorList>
    </citation>
    <scope>IDENTIFICATION</scope>
</reference>
<evidence type="ECO:0000256" key="1">
    <source>
        <dbReference type="ARBA" id="ARBA00004477"/>
    </source>
</evidence>
<dbReference type="WBParaSite" id="MBELARI_LOCUS13840">
    <property type="protein sequence ID" value="MBELARI_LOCUS13840"/>
    <property type="gene ID" value="MBELARI_LOCUS13840"/>
</dbReference>
<feature type="transmembrane region" description="Helical" evidence="10">
    <location>
        <begin position="20"/>
        <end position="51"/>
    </location>
</feature>